<evidence type="ECO:0000313" key="2">
    <source>
        <dbReference type="Proteomes" id="UP000053989"/>
    </source>
</evidence>
<reference evidence="1 2" key="1">
    <citation type="submission" date="2014-04" db="EMBL/GenBank/DDBJ databases">
        <authorList>
            <consortium name="DOE Joint Genome Institute"/>
            <person name="Kuo A."/>
            <person name="Kohler A."/>
            <person name="Nagy L.G."/>
            <person name="Floudas D."/>
            <person name="Copeland A."/>
            <person name="Barry K.W."/>
            <person name="Cichocki N."/>
            <person name="Veneault-Fourrey C."/>
            <person name="LaButti K."/>
            <person name="Lindquist E.A."/>
            <person name="Lipzen A."/>
            <person name="Lundell T."/>
            <person name="Morin E."/>
            <person name="Murat C."/>
            <person name="Sun H."/>
            <person name="Tunlid A."/>
            <person name="Henrissat B."/>
            <person name="Grigoriev I.V."/>
            <person name="Hibbett D.S."/>
            <person name="Martin F."/>
            <person name="Nordberg H.P."/>
            <person name="Cantor M.N."/>
            <person name="Hua S.X."/>
        </authorList>
    </citation>
    <scope>NUCLEOTIDE SEQUENCE [LARGE SCALE GENOMIC DNA]</scope>
    <source>
        <strain evidence="1 2">Foug A</strain>
    </source>
</reference>
<proteinExistence type="predicted"/>
<reference evidence="2" key="2">
    <citation type="submission" date="2015-01" db="EMBL/GenBank/DDBJ databases">
        <title>Evolutionary Origins and Diversification of the Mycorrhizal Mutualists.</title>
        <authorList>
            <consortium name="DOE Joint Genome Institute"/>
            <consortium name="Mycorrhizal Genomics Consortium"/>
            <person name="Kohler A."/>
            <person name="Kuo A."/>
            <person name="Nagy L.G."/>
            <person name="Floudas D."/>
            <person name="Copeland A."/>
            <person name="Barry K.W."/>
            <person name="Cichocki N."/>
            <person name="Veneault-Fourrey C."/>
            <person name="LaButti K."/>
            <person name="Lindquist E.A."/>
            <person name="Lipzen A."/>
            <person name="Lundell T."/>
            <person name="Morin E."/>
            <person name="Murat C."/>
            <person name="Riley R."/>
            <person name="Ohm R."/>
            <person name="Sun H."/>
            <person name="Tunlid A."/>
            <person name="Henrissat B."/>
            <person name="Grigoriev I.V."/>
            <person name="Hibbett D.S."/>
            <person name="Martin F."/>
        </authorList>
    </citation>
    <scope>NUCLEOTIDE SEQUENCE [LARGE SCALE GENOMIC DNA]</scope>
    <source>
        <strain evidence="2">Foug A</strain>
    </source>
</reference>
<dbReference type="EMBL" id="KN822020">
    <property type="protein sequence ID" value="KIM65826.1"/>
    <property type="molecule type" value="Genomic_DNA"/>
</dbReference>
<name>A0A0C3ED26_9AGAM</name>
<dbReference type="InParanoid" id="A0A0C3ED26"/>
<sequence length="62" mass="7165">MLEKTLPPFASDVLTHLLLIIDYEFIKINDQAEIEMLWEAATTVGFWYLKNHDADQDVQVGN</sequence>
<dbReference type="HOGENOM" id="CLU_2905472_0_0_1"/>
<keyword evidence="2" id="KW-1185">Reference proteome</keyword>
<dbReference type="OrthoDB" id="288590at2759"/>
<protein>
    <submittedName>
        <fullName evidence="1">Uncharacterized protein</fullName>
    </submittedName>
</protein>
<gene>
    <name evidence="1" type="ORF">SCLCIDRAFT_1211824</name>
</gene>
<dbReference type="Proteomes" id="UP000053989">
    <property type="component" value="Unassembled WGS sequence"/>
</dbReference>
<accession>A0A0C3ED26</accession>
<dbReference type="STRING" id="1036808.A0A0C3ED26"/>
<dbReference type="AlphaFoldDB" id="A0A0C3ED26"/>
<organism evidence="1 2">
    <name type="scientific">Scleroderma citrinum Foug A</name>
    <dbReference type="NCBI Taxonomy" id="1036808"/>
    <lineage>
        <taxon>Eukaryota</taxon>
        <taxon>Fungi</taxon>
        <taxon>Dikarya</taxon>
        <taxon>Basidiomycota</taxon>
        <taxon>Agaricomycotina</taxon>
        <taxon>Agaricomycetes</taxon>
        <taxon>Agaricomycetidae</taxon>
        <taxon>Boletales</taxon>
        <taxon>Sclerodermatineae</taxon>
        <taxon>Sclerodermataceae</taxon>
        <taxon>Scleroderma</taxon>
    </lineage>
</organism>
<evidence type="ECO:0000313" key="1">
    <source>
        <dbReference type="EMBL" id="KIM65826.1"/>
    </source>
</evidence>